<keyword evidence="2" id="KW-0472">Membrane</keyword>
<dbReference type="OrthoDB" id="3918601at2759"/>
<feature type="compositionally biased region" description="Polar residues" evidence="1">
    <location>
        <begin position="290"/>
        <end position="300"/>
    </location>
</feature>
<evidence type="ECO:0000256" key="1">
    <source>
        <dbReference type="SAM" id="MobiDB-lite"/>
    </source>
</evidence>
<feature type="transmembrane region" description="Helical" evidence="2">
    <location>
        <begin position="130"/>
        <end position="151"/>
    </location>
</feature>
<reference evidence="4 5" key="1">
    <citation type="submission" date="2018-05" db="EMBL/GenBank/DDBJ databases">
        <title>Genome sequencing and assembly of the regulated plant pathogen Lachnellula willkommii and related sister species for the development of diagnostic species identification markers.</title>
        <authorList>
            <person name="Giroux E."/>
            <person name="Bilodeau G."/>
        </authorList>
    </citation>
    <scope>NUCLEOTIDE SEQUENCE [LARGE SCALE GENOMIC DNA]</scope>
    <source>
        <strain evidence="4 5">CBS 197.66</strain>
    </source>
</reference>
<feature type="compositionally biased region" description="Basic and acidic residues" evidence="1">
    <location>
        <begin position="341"/>
        <end position="351"/>
    </location>
</feature>
<dbReference type="PANTHER" id="PTHR38794:SF3">
    <property type="entry name" value="INTEGRAL MEMBRANE PROTEIN"/>
    <property type="match status" value="1"/>
</dbReference>
<protein>
    <recommendedName>
        <fullName evidence="3">Rhodopsin domain-containing protein</fullName>
    </recommendedName>
</protein>
<feature type="transmembrane region" description="Helical" evidence="2">
    <location>
        <begin position="245"/>
        <end position="262"/>
    </location>
</feature>
<dbReference type="AlphaFoldDB" id="A0A8H8RSU3"/>
<feature type="transmembrane region" description="Helical" evidence="2">
    <location>
        <begin position="54"/>
        <end position="74"/>
    </location>
</feature>
<dbReference type="Proteomes" id="UP000462212">
    <property type="component" value="Unassembled WGS sequence"/>
</dbReference>
<gene>
    <name evidence="4" type="ORF">LSUB1_G004051</name>
</gene>
<evidence type="ECO:0000313" key="4">
    <source>
        <dbReference type="EMBL" id="TVY39859.1"/>
    </source>
</evidence>
<evidence type="ECO:0000313" key="5">
    <source>
        <dbReference type="Proteomes" id="UP000462212"/>
    </source>
</evidence>
<keyword evidence="2" id="KW-1133">Transmembrane helix</keyword>
<feature type="region of interest" description="Disordered" evidence="1">
    <location>
        <begin position="287"/>
        <end position="415"/>
    </location>
</feature>
<feature type="domain" description="Rhodopsin" evidence="3">
    <location>
        <begin position="44"/>
        <end position="266"/>
    </location>
</feature>
<feature type="compositionally biased region" description="Low complexity" evidence="1">
    <location>
        <begin position="381"/>
        <end position="390"/>
    </location>
</feature>
<accession>A0A8H8RSU3</accession>
<evidence type="ECO:0000259" key="3">
    <source>
        <dbReference type="Pfam" id="PF20684"/>
    </source>
</evidence>
<feature type="transmembrane region" description="Helical" evidence="2">
    <location>
        <begin position="171"/>
        <end position="193"/>
    </location>
</feature>
<feature type="transmembrane region" description="Helical" evidence="2">
    <location>
        <begin position="20"/>
        <end position="42"/>
    </location>
</feature>
<dbReference type="InterPro" id="IPR049326">
    <property type="entry name" value="Rhodopsin_dom_fungi"/>
</dbReference>
<keyword evidence="2" id="KW-0812">Transmembrane</keyword>
<dbReference type="PANTHER" id="PTHR38794">
    <property type="entry name" value="INTEGRAL MEMBRANE PROTEIN"/>
    <property type="match status" value="1"/>
</dbReference>
<dbReference type="Pfam" id="PF20684">
    <property type="entry name" value="Fung_rhodopsin"/>
    <property type="match status" value="1"/>
</dbReference>
<feature type="compositionally biased region" description="Basic and acidic residues" evidence="1">
    <location>
        <begin position="402"/>
        <end position="415"/>
    </location>
</feature>
<comment type="caution">
    <text evidence="4">The sequence shown here is derived from an EMBL/GenBank/DDBJ whole genome shotgun (WGS) entry which is preliminary data.</text>
</comment>
<feature type="transmembrane region" description="Helical" evidence="2">
    <location>
        <begin position="94"/>
        <end position="118"/>
    </location>
</feature>
<evidence type="ECO:0000256" key="2">
    <source>
        <dbReference type="SAM" id="Phobius"/>
    </source>
</evidence>
<dbReference type="EMBL" id="QGMJ01000207">
    <property type="protein sequence ID" value="TVY39859.1"/>
    <property type="molecule type" value="Genomic_DNA"/>
</dbReference>
<organism evidence="4 5">
    <name type="scientific">Lachnellula subtilissima</name>
    <dbReference type="NCBI Taxonomy" id="602034"/>
    <lineage>
        <taxon>Eukaryota</taxon>
        <taxon>Fungi</taxon>
        <taxon>Dikarya</taxon>
        <taxon>Ascomycota</taxon>
        <taxon>Pezizomycotina</taxon>
        <taxon>Leotiomycetes</taxon>
        <taxon>Helotiales</taxon>
        <taxon>Lachnaceae</taxon>
        <taxon>Lachnellula</taxon>
    </lineage>
</organism>
<feature type="transmembrane region" description="Helical" evidence="2">
    <location>
        <begin position="205"/>
        <end position="233"/>
    </location>
</feature>
<proteinExistence type="predicted"/>
<dbReference type="PROSITE" id="PS51257">
    <property type="entry name" value="PROKAR_LIPOPROTEIN"/>
    <property type="match status" value="1"/>
</dbReference>
<name>A0A8H8RSU3_9HELO</name>
<keyword evidence="5" id="KW-1185">Reference proteome</keyword>
<sequence length="415" mass="46090">MDDKVAPFFRVTADDQGGIAVVVVLNAIIVSCVVCGIRALIAKKQHLDFQSDDITFYVAGVFGNLSAICVYHAVVSGMGKRIDAVSPKSLDSFYKWIYCVHLLSILSMTFAKVSVVLLMKRIAQTTKRSWDIVMWSCCLWGVFSFLAFAFQCGIPKPWVYVPLQCTTRGKLQYPIIVLNIVTDVILAVGRLPTIWKLRAPFETRVTVMILFALRLFVPILSIGEIVAVAASLGDHDQTYASQPRIIWLTMVTVSSVVIATIPRTNTFWTSLRTGKASAGITAHEFEYSGSHPSEQGTKLSNLIPFSRSTRNKTDFPSNISWKMDDFRELRGSPNVPQSGDEPERPRSEDKLQLVPKHKSNIHTSVYAQGLRGEPVIERSGRGSTSDDGSSQHSIRQGNGVWVKREVNVQVEKDHA</sequence>